<dbReference type="AlphaFoldDB" id="A0A9P6R4U1"/>
<organism evidence="2 3">
    <name type="scientific">Dissophora globulifera</name>
    <dbReference type="NCBI Taxonomy" id="979702"/>
    <lineage>
        <taxon>Eukaryota</taxon>
        <taxon>Fungi</taxon>
        <taxon>Fungi incertae sedis</taxon>
        <taxon>Mucoromycota</taxon>
        <taxon>Mortierellomycotina</taxon>
        <taxon>Mortierellomycetes</taxon>
        <taxon>Mortierellales</taxon>
        <taxon>Mortierellaceae</taxon>
        <taxon>Dissophora</taxon>
    </lineage>
</organism>
<comment type="caution">
    <text evidence="2">The sequence shown here is derived from an EMBL/GenBank/DDBJ whole genome shotgun (WGS) entry which is preliminary data.</text>
</comment>
<feature type="non-terminal residue" evidence="2">
    <location>
        <position position="1"/>
    </location>
</feature>
<keyword evidence="1" id="KW-0175">Coiled coil</keyword>
<evidence type="ECO:0000313" key="3">
    <source>
        <dbReference type="Proteomes" id="UP000738325"/>
    </source>
</evidence>
<proteinExistence type="predicted"/>
<dbReference type="EMBL" id="JAAAIP010000951">
    <property type="protein sequence ID" value="KAG0311254.1"/>
    <property type="molecule type" value="Genomic_DNA"/>
</dbReference>
<name>A0A9P6R4U1_9FUNG</name>
<gene>
    <name evidence="2" type="ORF">BGZ99_010306</name>
</gene>
<accession>A0A9P6R4U1</accession>
<evidence type="ECO:0000256" key="1">
    <source>
        <dbReference type="SAM" id="Coils"/>
    </source>
</evidence>
<keyword evidence="3" id="KW-1185">Reference proteome</keyword>
<protein>
    <submittedName>
        <fullName evidence="2">Uncharacterized protein</fullName>
    </submittedName>
</protein>
<evidence type="ECO:0000313" key="2">
    <source>
        <dbReference type="EMBL" id="KAG0311254.1"/>
    </source>
</evidence>
<dbReference type="OrthoDB" id="2446437at2759"/>
<reference evidence="2" key="1">
    <citation type="journal article" date="2020" name="Fungal Divers.">
        <title>Resolving the Mortierellaceae phylogeny through synthesis of multi-gene phylogenetics and phylogenomics.</title>
        <authorList>
            <person name="Vandepol N."/>
            <person name="Liber J."/>
            <person name="Desiro A."/>
            <person name="Na H."/>
            <person name="Kennedy M."/>
            <person name="Barry K."/>
            <person name="Grigoriev I.V."/>
            <person name="Miller A.N."/>
            <person name="O'Donnell K."/>
            <person name="Stajich J.E."/>
            <person name="Bonito G."/>
        </authorList>
    </citation>
    <scope>NUCLEOTIDE SEQUENCE</scope>
    <source>
        <strain evidence="2">REB-010B</strain>
    </source>
</reference>
<dbReference type="Proteomes" id="UP000738325">
    <property type="component" value="Unassembled WGS sequence"/>
</dbReference>
<sequence length="206" mass="23551">MTHQLYQQFRQADKAQKVSVRTLNIPGTSDTSPYFLSLKDIRDTFPNAQYFELNGQPISFLPDHDGTRPQCIAFYPDKILDVLTDEPQSDKSNAVTHDSTRVEPDIQNLEHPRLTSSSLVPFVAHNVEQTTIIKSESHDLQGRMLSLLLKAEMKEDKLLAQQDMMIKLQLEAKVKNDKILALQMEAKEKDDKMLALQQEAKQKDDK</sequence>
<feature type="coiled-coil region" evidence="1">
    <location>
        <begin position="179"/>
        <end position="206"/>
    </location>
</feature>